<proteinExistence type="predicted"/>
<feature type="transmembrane region" description="Helical" evidence="2">
    <location>
        <begin position="643"/>
        <end position="664"/>
    </location>
</feature>
<feature type="transmembrane region" description="Helical" evidence="2">
    <location>
        <begin position="496"/>
        <end position="514"/>
    </location>
</feature>
<dbReference type="AlphaFoldDB" id="A0A9P1GK50"/>
<feature type="transmembrane region" description="Helical" evidence="2">
    <location>
        <begin position="754"/>
        <end position="776"/>
    </location>
</feature>
<keyword evidence="2" id="KW-0812">Transmembrane</keyword>
<evidence type="ECO:0000313" key="4">
    <source>
        <dbReference type="EMBL" id="CAL1166649.1"/>
    </source>
</evidence>
<reference evidence="3" key="1">
    <citation type="submission" date="2022-10" db="EMBL/GenBank/DDBJ databases">
        <authorList>
            <person name="Chen Y."/>
            <person name="Dougan E. K."/>
            <person name="Chan C."/>
            <person name="Rhodes N."/>
            <person name="Thang M."/>
        </authorList>
    </citation>
    <scope>NUCLEOTIDE SEQUENCE</scope>
</reference>
<feature type="transmembrane region" description="Helical" evidence="2">
    <location>
        <begin position="526"/>
        <end position="544"/>
    </location>
</feature>
<evidence type="ECO:0000256" key="2">
    <source>
        <dbReference type="SAM" id="Phobius"/>
    </source>
</evidence>
<dbReference type="Proteomes" id="UP001152797">
    <property type="component" value="Unassembled WGS sequence"/>
</dbReference>
<organism evidence="3">
    <name type="scientific">Cladocopium goreaui</name>
    <dbReference type="NCBI Taxonomy" id="2562237"/>
    <lineage>
        <taxon>Eukaryota</taxon>
        <taxon>Sar</taxon>
        <taxon>Alveolata</taxon>
        <taxon>Dinophyceae</taxon>
        <taxon>Suessiales</taxon>
        <taxon>Symbiodiniaceae</taxon>
        <taxon>Cladocopium</taxon>
    </lineage>
</organism>
<keyword evidence="5" id="KW-1185">Reference proteome</keyword>
<feature type="compositionally biased region" description="Basic and acidic residues" evidence="1">
    <location>
        <begin position="209"/>
        <end position="219"/>
    </location>
</feature>
<evidence type="ECO:0000256" key="1">
    <source>
        <dbReference type="SAM" id="MobiDB-lite"/>
    </source>
</evidence>
<dbReference type="EMBL" id="CAMXCT020005780">
    <property type="protein sequence ID" value="CAL1166649.1"/>
    <property type="molecule type" value="Genomic_DNA"/>
</dbReference>
<feature type="transmembrane region" description="Helical" evidence="2">
    <location>
        <begin position="427"/>
        <end position="445"/>
    </location>
</feature>
<evidence type="ECO:0000313" key="3">
    <source>
        <dbReference type="EMBL" id="CAI4013274.1"/>
    </source>
</evidence>
<name>A0A9P1GK50_9DINO</name>
<keyword evidence="2" id="KW-0472">Membrane</keyword>
<sequence>MTATDLPNDGAPHWLMVTLSEKVWHQKWVEPIFPEGSPSVVCHVSHEVDHLSLRTSERLRTSSDNIDEQRPDAEEGEELTHVQEVLGPPLDFLPKDIELQDLNAYRGLDYQNFRAGNASGARGEVASLCASKAAVPYRASGRKAQRPRLVPLIGLDLATSSAVRSAATAASEHLEEMAMAQIRWGASGLTDQSEESGFSGPELPTRKSCLKESKPELKLRRAVGGGAERRRSGDLLRQSSAPGGHAADLKRSWQQLMREGAIPTATVDVENPEAMSPWQRSSNASPVTSKTGIGFFTHIAVSMLCLVPYVKTESSSLRCLVLPTAYSAYVILMSLKLLVKDEPPSVMTRVLRMERLVKEGSVPTWFPNLASMVYLVMVYQLELGHSFQSTSKSQRSTLLSASPQRHDYNCWGTDQQDVADCVLVRHAGYTITVSFYICLIVMAVCNRKVKGSDLVGEHERSLQELFPMEAPSLLAYVERSVKSNSTFWRSHRRYKAQSVVLSLSWTLMSFGVYWELMQGAKTKVAQVVFCTALVCTYALQYTLLRHVLLRVILHLEGIKARAAAMAFCDEEGVLPFDSAHSVYVWFSVRRNVQAQNEVAYQNASPIFTAMLICAAACSCWVISQLRQKGITVFGLTSRGGASLMVVASALVSSIFVGVFLRTLLEISKLEDAHVRQLRIAHLRLEHARCILKVQREMEPSKKRLTRDFSISTVGDEQDMEGALLMIERVISLLEQHDVKPTIFGVEIGSKSFQVVYAALLSNLWYLLVWGVLIPVINAHDD</sequence>
<protein>
    <submittedName>
        <fullName evidence="3">Uncharacterized protein</fullName>
    </submittedName>
</protein>
<feature type="transmembrane region" description="Helical" evidence="2">
    <location>
        <begin position="606"/>
        <end position="623"/>
    </location>
</feature>
<gene>
    <name evidence="3" type="ORF">C1SCF055_LOCUS38264</name>
</gene>
<dbReference type="OrthoDB" id="424385at2759"/>
<dbReference type="EMBL" id="CAMXCT010005780">
    <property type="protein sequence ID" value="CAI4013274.1"/>
    <property type="molecule type" value="Genomic_DNA"/>
</dbReference>
<evidence type="ECO:0000313" key="5">
    <source>
        <dbReference type="Proteomes" id="UP001152797"/>
    </source>
</evidence>
<accession>A0A9P1GK50</accession>
<reference evidence="4" key="2">
    <citation type="submission" date="2024-04" db="EMBL/GenBank/DDBJ databases">
        <authorList>
            <person name="Chen Y."/>
            <person name="Shah S."/>
            <person name="Dougan E. K."/>
            <person name="Thang M."/>
            <person name="Chan C."/>
        </authorList>
    </citation>
    <scope>NUCLEOTIDE SEQUENCE [LARGE SCALE GENOMIC DNA]</scope>
</reference>
<keyword evidence="2" id="KW-1133">Transmembrane helix</keyword>
<comment type="caution">
    <text evidence="3">The sequence shown here is derived from an EMBL/GenBank/DDBJ whole genome shotgun (WGS) entry which is preliminary data.</text>
</comment>
<dbReference type="EMBL" id="CAMXCT030005780">
    <property type="protein sequence ID" value="CAL4800586.1"/>
    <property type="molecule type" value="Genomic_DNA"/>
</dbReference>
<feature type="region of interest" description="Disordered" evidence="1">
    <location>
        <begin position="190"/>
        <end position="247"/>
    </location>
</feature>